<dbReference type="VEuPathDB" id="ToxoDB:ETH_00032075"/>
<dbReference type="Pfam" id="PF04427">
    <property type="entry name" value="Brix"/>
    <property type="match status" value="1"/>
</dbReference>
<dbReference type="OMA" id="RSTIDDX"/>
<name>U6KXT1_EIMTE</name>
<keyword evidence="3" id="KW-1185">Reference proteome</keyword>
<dbReference type="GO" id="GO:0006364">
    <property type="term" value="P:rRNA processing"/>
    <property type="evidence" value="ECO:0007669"/>
    <property type="project" value="InterPro"/>
</dbReference>
<reference evidence="2" key="2">
    <citation type="submission" date="2013-10" db="EMBL/GenBank/DDBJ databases">
        <authorList>
            <person name="Aslett M."/>
        </authorList>
    </citation>
    <scope>NUCLEOTIDE SEQUENCE [LARGE SCALE GENOMIC DNA]</scope>
    <source>
        <strain evidence="2">Houghton</strain>
    </source>
</reference>
<dbReference type="GO" id="GO:0032040">
    <property type="term" value="C:small-subunit processome"/>
    <property type="evidence" value="ECO:0007669"/>
    <property type="project" value="TreeGrafter"/>
</dbReference>
<proteinExistence type="predicted"/>
<protein>
    <submittedName>
        <fullName evidence="2">U3 small nucleolar ribonucleoprotein protein, putative</fullName>
    </submittedName>
</protein>
<reference evidence="2" key="1">
    <citation type="submission" date="2013-10" db="EMBL/GenBank/DDBJ databases">
        <title>Genomic analysis of the causative agents of coccidiosis in chickens.</title>
        <authorList>
            <person name="Reid A.J."/>
            <person name="Blake D."/>
            <person name="Billington K."/>
            <person name="Browne H."/>
            <person name="Dunn M."/>
            <person name="Hung S."/>
            <person name="Kawahara F."/>
            <person name="Miranda-Saavedra D."/>
            <person name="Mourier T."/>
            <person name="Nagra H."/>
            <person name="Otto T.D."/>
            <person name="Rawlings N."/>
            <person name="Sanchez A."/>
            <person name="Sanders M."/>
            <person name="Subramaniam C."/>
            <person name="Tay Y."/>
            <person name="Dear P."/>
            <person name="Doerig C."/>
            <person name="Gruber A."/>
            <person name="Parkinson J."/>
            <person name="Shirley M."/>
            <person name="Wan K.L."/>
            <person name="Berriman M."/>
            <person name="Tomley F."/>
            <person name="Pain A."/>
        </authorList>
    </citation>
    <scope>NUCLEOTIDE SEQUENCE [LARGE SCALE GENOMIC DNA]</scope>
    <source>
        <strain evidence="2">Houghton</strain>
    </source>
</reference>
<dbReference type="PROSITE" id="PS50833">
    <property type="entry name" value="BRIX"/>
    <property type="match status" value="1"/>
</dbReference>
<dbReference type="Proteomes" id="UP000030747">
    <property type="component" value="Unassembled WGS sequence"/>
</dbReference>
<dbReference type="PANTHER" id="PTHR22734">
    <property type="entry name" value="U3 SMALL NUCLEOLAR RIBONUCLEOPROTEIN PROTEIN IMP4"/>
    <property type="match status" value="1"/>
</dbReference>
<dbReference type="VEuPathDB" id="ToxoDB:ETH2_1510600"/>
<dbReference type="SMART" id="SM00879">
    <property type="entry name" value="Brix"/>
    <property type="match status" value="1"/>
</dbReference>
<evidence type="ECO:0000259" key="1">
    <source>
        <dbReference type="PROSITE" id="PS50833"/>
    </source>
</evidence>
<dbReference type="RefSeq" id="XP_013233531.1">
    <property type="nucleotide sequence ID" value="XM_013378077.1"/>
</dbReference>
<dbReference type="OrthoDB" id="10253204at2759"/>
<dbReference type="GeneID" id="25255481"/>
<evidence type="ECO:0000313" key="3">
    <source>
        <dbReference type="Proteomes" id="UP000030747"/>
    </source>
</evidence>
<accession>U6KXT1</accession>
<dbReference type="EMBL" id="HG675735">
    <property type="protein sequence ID" value="CDJ42781.1"/>
    <property type="molecule type" value="Genomic_DNA"/>
</dbReference>
<keyword evidence="2" id="KW-0687">Ribonucleoprotein</keyword>
<dbReference type="GO" id="GO:0030515">
    <property type="term" value="F:snoRNA binding"/>
    <property type="evidence" value="ECO:0007669"/>
    <property type="project" value="TreeGrafter"/>
</dbReference>
<dbReference type="Gene3D" id="3.40.50.10480">
    <property type="entry name" value="Probable brix-domain ribosomal biogenesis protein"/>
    <property type="match status" value="1"/>
</dbReference>
<dbReference type="GO" id="GO:0034457">
    <property type="term" value="C:Mpp10 complex"/>
    <property type="evidence" value="ECO:0007669"/>
    <property type="project" value="TreeGrafter"/>
</dbReference>
<feature type="domain" description="Brix" evidence="1">
    <location>
        <begin position="88"/>
        <end position="196"/>
    </location>
</feature>
<sequence length="196" mass="22107">MLRRTARLRKEYLFRKSLEEKERQLAERKQQVKETLETGKPLPTNLRAAAAAAAAARLAQVLDLDDPQTLAPKTHVDDEYAYAGVEDPSIALTTSRSPSSRLQQFVKELNLLLPNCRRINRGTIVLDELLQLCRSSGITDLLLVHEHRGQPTRLIVSHLPHGPTAHFTLSGVCLRHDLPERAPNMSQDKNPRRDCL</sequence>
<dbReference type="InterPro" id="IPR007109">
    <property type="entry name" value="Brix"/>
</dbReference>
<gene>
    <name evidence="2" type="ORF">ETH_00032075</name>
</gene>
<dbReference type="SUPFAM" id="SSF52954">
    <property type="entry name" value="Class II aaRS ABD-related"/>
    <property type="match status" value="1"/>
</dbReference>
<dbReference type="PANTHER" id="PTHR22734:SF2">
    <property type="entry name" value="U3 SMALL NUCLEOLAR RIBONUCLEOPROTEIN PROTEIN IMP4"/>
    <property type="match status" value="1"/>
</dbReference>
<dbReference type="AlphaFoldDB" id="U6KXT1"/>
<dbReference type="InterPro" id="IPR044281">
    <property type="entry name" value="IMP4/RPF1"/>
</dbReference>
<dbReference type="GO" id="GO:0042134">
    <property type="term" value="F:rRNA primary transcript binding"/>
    <property type="evidence" value="ECO:0007669"/>
    <property type="project" value="InterPro"/>
</dbReference>
<evidence type="ECO:0000313" key="2">
    <source>
        <dbReference type="EMBL" id="CDJ42781.1"/>
    </source>
</evidence>
<organism evidence="2 3">
    <name type="scientific">Eimeria tenella</name>
    <name type="common">Coccidian parasite</name>
    <dbReference type="NCBI Taxonomy" id="5802"/>
    <lineage>
        <taxon>Eukaryota</taxon>
        <taxon>Sar</taxon>
        <taxon>Alveolata</taxon>
        <taxon>Apicomplexa</taxon>
        <taxon>Conoidasida</taxon>
        <taxon>Coccidia</taxon>
        <taxon>Eucoccidiorida</taxon>
        <taxon>Eimeriorina</taxon>
        <taxon>Eimeriidae</taxon>
        <taxon>Eimeria</taxon>
    </lineage>
</organism>